<reference evidence="2" key="1">
    <citation type="submission" date="2013-09" db="EMBL/GenBank/DDBJ databases">
        <title>The Genome Sequence of Anopheles culicifacies species A.</title>
        <authorList>
            <consortium name="The Broad Institute Genomics Platform"/>
            <person name="Neafsey D.E."/>
            <person name="Besansky N."/>
            <person name="Howell P."/>
            <person name="Walton C."/>
            <person name="Young S.K."/>
            <person name="Zeng Q."/>
            <person name="Gargeya S."/>
            <person name="Fitzgerald M."/>
            <person name="Haas B."/>
            <person name="Abouelleil A."/>
            <person name="Allen A.W."/>
            <person name="Alvarado L."/>
            <person name="Arachchi H.M."/>
            <person name="Berlin A.M."/>
            <person name="Chapman S.B."/>
            <person name="Gainer-Dewar J."/>
            <person name="Goldberg J."/>
            <person name="Griggs A."/>
            <person name="Gujja S."/>
            <person name="Hansen M."/>
            <person name="Howarth C."/>
            <person name="Imamovic A."/>
            <person name="Ireland A."/>
            <person name="Larimer J."/>
            <person name="McCowan C."/>
            <person name="Murphy C."/>
            <person name="Pearson M."/>
            <person name="Poon T.W."/>
            <person name="Priest M."/>
            <person name="Roberts A."/>
            <person name="Saif S."/>
            <person name="Shea T."/>
            <person name="Sisk P."/>
            <person name="Sykes S."/>
            <person name="Wortman J."/>
            <person name="Nusbaum C."/>
            <person name="Birren B."/>
        </authorList>
    </citation>
    <scope>NUCLEOTIDE SEQUENCE [LARGE SCALE GENOMIC DNA]</scope>
    <source>
        <strain evidence="2">A-37</strain>
    </source>
</reference>
<dbReference type="EMBL" id="AXCM01001332">
    <property type="status" value="NOT_ANNOTATED_CDS"/>
    <property type="molecule type" value="Genomic_DNA"/>
</dbReference>
<proteinExistence type="predicted"/>
<accession>A0A182M8G1</accession>
<dbReference type="InterPro" id="IPR011990">
    <property type="entry name" value="TPR-like_helical_dom_sf"/>
</dbReference>
<evidence type="ECO:0000313" key="2">
    <source>
        <dbReference type="Proteomes" id="UP000075883"/>
    </source>
</evidence>
<dbReference type="Proteomes" id="UP000075883">
    <property type="component" value="Unassembled WGS sequence"/>
</dbReference>
<dbReference type="AlphaFoldDB" id="A0A182M8G1"/>
<keyword evidence="2" id="KW-1185">Reference proteome</keyword>
<dbReference type="VEuPathDB" id="VectorBase:ACUA012054"/>
<protein>
    <submittedName>
        <fullName evidence="1">Uncharacterized protein</fullName>
    </submittedName>
</protein>
<sequence length="127" mass="14479">MSKHMYTTANLSDVELKDQGNRLFSARKYDDAVNLYTKAIVSIVCTHRPSIFTVMQLFFIFHLQSEKVRCKTFYAPAIGNINHFDIAFSFVFGPCRFDPANNDSRYLFTQVHTPPCTSTICPLAANK</sequence>
<evidence type="ECO:0000313" key="1">
    <source>
        <dbReference type="EnsemblMetazoa" id="ACUA012054-PA"/>
    </source>
</evidence>
<reference evidence="1" key="2">
    <citation type="submission" date="2020-05" db="UniProtKB">
        <authorList>
            <consortium name="EnsemblMetazoa"/>
        </authorList>
    </citation>
    <scope>IDENTIFICATION</scope>
    <source>
        <strain evidence="1">A-37</strain>
    </source>
</reference>
<dbReference type="SUPFAM" id="SSF48452">
    <property type="entry name" value="TPR-like"/>
    <property type="match status" value="1"/>
</dbReference>
<name>A0A182M8G1_9DIPT</name>
<dbReference type="STRING" id="139723.A0A182M8G1"/>
<organism evidence="1 2">
    <name type="scientific">Anopheles culicifacies</name>
    <dbReference type="NCBI Taxonomy" id="139723"/>
    <lineage>
        <taxon>Eukaryota</taxon>
        <taxon>Metazoa</taxon>
        <taxon>Ecdysozoa</taxon>
        <taxon>Arthropoda</taxon>
        <taxon>Hexapoda</taxon>
        <taxon>Insecta</taxon>
        <taxon>Pterygota</taxon>
        <taxon>Neoptera</taxon>
        <taxon>Endopterygota</taxon>
        <taxon>Diptera</taxon>
        <taxon>Nematocera</taxon>
        <taxon>Culicoidea</taxon>
        <taxon>Culicidae</taxon>
        <taxon>Anophelinae</taxon>
        <taxon>Anopheles</taxon>
        <taxon>culicifacies species complex</taxon>
    </lineage>
</organism>
<dbReference type="Gene3D" id="1.25.40.10">
    <property type="entry name" value="Tetratricopeptide repeat domain"/>
    <property type="match status" value="1"/>
</dbReference>
<dbReference type="EnsemblMetazoa" id="ACUA012054-RA">
    <property type="protein sequence ID" value="ACUA012054-PA"/>
    <property type="gene ID" value="ACUA012054"/>
</dbReference>